<dbReference type="AlphaFoldDB" id="A0A7C5DB90"/>
<dbReference type="EMBL" id="DRTB01000223">
    <property type="protein sequence ID" value="HHE05006.1"/>
    <property type="molecule type" value="Genomic_DNA"/>
</dbReference>
<dbReference type="Proteomes" id="UP000886110">
    <property type="component" value="Unassembled WGS sequence"/>
</dbReference>
<name>A0A7C5DB90_UNCW3</name>
<proteinExistence type="predicted"/>
<accession>A0A7C5DB90</accession>
<organism evidence="1">
    <name type="scientific">candidate division WOR-3 bacterium</name>
    <dbReference type="NCBI Taxonomy" id="2052148"/>
    <lineage>
        <taxon>Bacteria</taxon>
        <taxon>Bacteria division WOR-3</taxon>
    </lineage>
</organism>
<evidence type="ECO:0000313" key="1">
    <source>
        <dbReference type="EMBL" id="HHE05006.1"/>
    </source>
</evidence>
<sequence>MAKALFLKEDNPFLTRQVLGKPLIYFPVKEAKKVIEQVYVSGFNVDFAEEKDFHSVEEIFAEMEEDEKLLFAYPSFIGIFAEDIVDALNKGSCLF</sequence>
<reference evidence="1" key="1">
    <citation type="journal article" date="2020" name="mSystems">
        <title>Genome- and Community-Level Interaction Insights into Carbon Utilization and Element Cycling Functions of Hydrothermarchaeota in Hydrothermal Sediment.</title>
        <authorList>
            <person name="Zhou Z."/>
            <person name="Liu Y."/>
            <person name="Xu W."/>
            <person name="Pan J."/>
            <person name="Luo Z.H."/>
            <person name="Li M."/>
        </authorList>
    </citation>
    <scope>NUCLEOTIDE SEQUENCE [LARGE SCALE GENOMIC DNA]</scope>
    <source>
        <strain evidence="1">HyVt-74</strain>
    </source>
</reference>
<gene>
    <name evidence="1" type="ORF">ENL19_02965</name>
</gene>
<feature type="non-terminal residue" evidence="1">
    <location>
        <position position="95"/>
    </location>
</feature>
<protein>
    <submittedName>
        <fullName evidence="1">Uncharacterized protein</fullName>
    </submittedName>
</protein>
<comment type="caution">
    <text evidence="1">The sequence shown here is derived from an EMBL/GenBank/DDBJ whole genome shotgun (WGS) entry which is preliminary data.</text>
</comment>